<reference evidence="3" key="2">
    <citation type="submission" date="2010-04" db="EMBL/GenBank/DDBJ databases">
        <title>Genome sequence of Salinibacter ruber M8.</title>
        <authorList>
            <consortium name="Genoscope"/>
        </authorList>
    </citation>
    <scope>NUCLEOTIDE SEQUENCE [LARGE SCALE GENOMIC DNA]</scope>
    <source>
        <strain evidence="3">M8</strain>
    </source>
</reference>
<evidence type="ECO:0000259" key="1">
    <source>
        <dbReference type="Pfam" id="PF01966"/>
    </source>
</evidence>
<dbReference type="KEGG" id="srm:SRM_02893"/>
<dbReference type="SUPFAM" id="SSF109604">
    <property type="entry name" value="HD-domain/PDEase-like"/>
    <property type="match status" value="1"/>
</dbReference>
<reference evidence="2 3" key="1">
    <citation type="journal article" date="2010" name="ISME J.">
        <title>Fine-scale evolution: genomic, phenotypic and ecological differentiation in two coexisting Salinibacter ruber strains.</title>
        <authorList>
            <person name="Pena A."/>
            <person name="Teeling H."/>
            <person name="Huerta-Cepas J."/>
            <person name="Santos F."/>
            <person name="Yarza P."/>
            <person name="Brito-Echeverria J."/>
            <person name="Lucio M."/>
            <person name="Schmitt-Kopplin P."/>
            <person name="Meseguer I."/>
            <person name="Schenowitz C."/>
            <person name="Dossat C."/>
            <person name="Barbe V."/>
            <person name="Dopazo J."/>
            <person name="Rossello-Mora R."/>
            <person name="Schuler M."/>
            <person name="Glockner F.O."/>
            <person name="Amann R."/>
            <person name="Gabaldon T."/>
            <person name="Anton J."/>
        </authorList>
    </citation>
    <scope>NUCLEOTIDE SEQUENCE [LARGE SCALE GENOMIC DNA]</scope>
    <source>
        <strain evidence="2 3">M8</strain>
    </source>
</reference>
<accession>D5HCQ9</accession>
<dbReference type="Pfam" id="PF01966">
    <property type="entry name" value="HD"/>
    <property type="match status" value="1"/>
</dbReference>
<protein>
    <recommendedName>
        <fullName evidence="1">HD domain-containing protein</fullName>
    </recommendedName>
</protein>
<dbReference type="InterPro" id="IPR006674">
    <property type="entry name" value="HD_domain"/>
</dbReference>
<gene>
    <name evidence="2" type="ordered locus">SRM_02893</name>
</gene>
<dbReference type="PATRIC" id="fig|761659.10.peg.3156"/>
<dbReference type="AlphaFoldDB" id="D5HCQ9"/>
<name>D5HCQ9_SALRM</name>
<dbReference type="Gene3D" id="1.10.3210.50">
    <property type="match status" value="1"/>
</dbReference>
<dbReference type="HOGENOM" id="CLU_698082_0_0_10"/>
<dbReference type="CDD" id="cd00077">
    <property type="entry name" value="HDc"/>
    <property type="match status" value="1"/>
</dbReference>
<organism evidence="2 3">
    <name type="scientific">Salinibacter ruber (strain M8)</name>
    <dbReference type="NCBI Taxonomy" id="761659"/>
    <lineage>
        <taxon>Bacteria</taxon>
        <taxon>Pseudomonadati</taxon>
        <taxon>Rhodothermota</taxon>
        <taxon>Rhodothermia</taxon>
        <taxon>Rhodothermales</taxon>
        <taxon>Salinibacteraceae</taxon>
        <taxon>Salinibacter</taxon>
    </lineage>
</organism>
<evidence type="ECO:0000313" key="2">
    <source>
        <dbReference type="EMBL" id="CBH25814.1"/>
    </source>
</evidence>
<sequence>MPTSSKVRPVDSNPRASYQSRRCAWAWTRNVSKPARRASSRTVRTSCVPCPRPRWPSRTAKRSSLATISSSYATVRHRAVATASPSTHPSTCRLVASCPSHSSSGGHSCSSTNTCVRMARAFSQSASRRTGVTFIEAIRHRSFRKRHAVGDTHAAGRCSALDPRLRRNLSHTRLHSAMPSSTDAWGLWEDRFAAFLDAQASDADAAHDRAHVDRVVTTARQLAQDETAQMDVVVPAAWLHDCVVLSKDAPNRAEAARRAADAARDFLMDEGYPDQWIPDIEHAIAAHSYSGDTDPETVEAKVVQDADRLDALGAVGIARCFTVGGALDQSLYNPDDPFCDDRAPDDDTYTLDHFYAKLLRLPDTMQTETGRTEAKRRAAYMRSYLNRLDDEISAA</sequence>
<dbReference type="PANTHER" id="PTHR33594:SF1">
    <property type="entry name" value="HD_PDEASE DOMAIN-CONTAINING PROTEIN"/>
    <property type="match status" value="1"/>
</dbReference>
<evidence type="ECO:0000313" key="3">
    <source>
        <dbReference type="Proteomes" id="UP000000933"/>
    </source>
</evidence>
<proteinExistence type="predicted"/>
<dbReference type="Proteomes" id="UP000000933">
    <property type="component" value="Chromosome"/>
</dbReference>
<dbReference type="EMBL" id="FP565814">
    <property type="protein sequence ID" value="CBH25814.1"/>
    <property type="molecule type" value="Genomic_DNA"/>
</dbReference>
<feature type="domain" description="HD" evidence="1">
    <location>
        <begin position="211"/>
        <end position="311"/>
    </location>
</feature>
<dbReference type="PANTHER" id="PTHR33594">
    <property type="entry name" value="SUPERFAMILY HYDROLASE, PUTATIVE (AFU_ORTHOLOGUE AFUA_1G03035)-RELATED"/>
    <property type="match status" value="1"/>
</dbReference>
<dbReference type="InterPro" id="IPR003607">
    <property type="entry name" value="HD/PDEase_dom"/>
</dbReference>